<keyword evidence="4 5" id="KW-0934">Plastid</keyword>
<geneLocation type="plastid" evidence="5"/>
<evidence type="ECO:0000256" key="4">
    <source>
        <dbReference type="ARBA" id="ARBA00022640"/>
    </source>
</evidence>
<evidence type="ECO:0000313" key="5">
    <source>
        <dbReference type="EMBL" id="ASQ39837.1"/>
    </source>
</evidence>
<accession>A0A3G1IUX8</accession>
<sequence length="247" mass="26506">MPLQVTLKERFDNRSVIKVISGINNFDPKSVGSIIQVADKGKATYIDIAASTELVHLALSLTNLPICVSSISPKLLKKCVEAGAQMVELGNFDSFYTQGYAFSFHDIINISVKVRNLLPEIPLCVTIPYILPLEEQIKLAQILENVGVDILQTEGLVTNLKSNKPNYSLIEKAIPTIAATYALSKFVDLPILCSSGISDVTIPLAIEAGASGIGVCSCLKESNSNVAMLATLNKLVSSISSCSYSLI</sequence>
<gene>
    <name evidence="5" type="primary">ycf23</name>
</gene>
<evidence type="ECO:0000256" key="3">
    <source>
        <dbReference type="ARBA" id="ARBA00021523"/>
    </source>
</evidence>
<organism evidence="5">
    <name type="scientific">Glaucocystis sp. BBH</name>
    <dbReference type="NCBI Taxonomy" id="2023628"/>
    <lineage>
        <taxon>Eukaryota</taxon>
        <taxon>Glaucocystophyceae</taxon>
        <taxon>Glaucocystales</taxon>
        <taxon>Glaucocystaceae</taxon>
        <taxon>Glaucocystis</taxon>
    </lineage>
</organism>
<dbReference type="PANTHER" id="PTHR36895:SF1">
    <property type="entry name" value="YCF23 PROTEIN"/>
    <property type="match status" value="1"/>
</dbReference>
<dbReference type="EMBL" id="MF167424">
    <property type="protein sequence ID" value="ASQ39837.1"/>
    <property type="molecule type" value="Genomic_DNA"/>
</dbReference>
<comment type="subcellular location">
    <subcellularLocation>
        <location evidence="1">Plastid</location>
    </subcellularLocation>
</comment>
<proteinExistence type="inferred from homology"/>
<dbReference type="InterPro" id="IPR007570">
    <property type="entry name" value="Uncharacterised_Ycf23"/>
</dbReference>
<dbReference type="Pfam" id="PF04481">
    <property type="entry name" value="DUF561"/>
    <property type="match status" value="1"/>
</dbReference>
<comment type="similarity">
    <text evidence="2">Belongs to the ycf23 family.</text>
</comment>
<dbReference type="GO" id="GO:0009536">
    <property type="term" value="C:plastid"/>
    <property type="evidence" value="ECO:0007669"/>
    <property type="project" value="UniProtKB-SubCell"/>
</dbReference>
<reference evidence="5" key="1">
    <citation type="submission" date="2017-05" db="EMBL/GenBank/DDBJ databases">
        <title>Plastid comparative genomics reveals ancient divergence between Glaucophyte genera.</title>
        <authorList>
            <person name="Figueroa-Martinez F.J."/>
            <person name="Jackson C."/>
            <person name="Reyes-Prieto A."/>
        </authorList>
    </citation>
    <scope>NUCLEOTIDE SEQUENCE</scope>
    <source>
        <strain evidence="5">BBH</strain>
    </source>
</reference>
<evidence type="ECO:0000256" key="1">
    <source>
        <dbReference type="ARBA" id="ARBA00004474"/>
    </source>
</evidence>
<dbReference type="SUPFAM" id="SSF51569">
    <property type="entry name" value="Aldolase"/>
    <property type="match status" value="1"/>
</dbReference>
<name>A0A3G1IUX8_9EUKA</name>
<evidence type="ECO:0000256" key="2">
    <source>
        <dbReference type="ARBA" id="ARBA00009664"/>
    </source>
</evidence>
<dbReference type="PANTHER" id="PTHR36895">
    <property type="match status" value="1"/>
</dbReference>
<dbReference type="AlphaFoldDB" id="A0A3G1IUX8"/>
<protein>
    <recommendedName>
        <fullName evidence="3">Uncharacterized protein ycf23</fullName>
    </recommendedName>
</protein>